<organism evidence="2">
    <name type="scientific">uncultured Thermomicrobiales bacterium</name>
    <dbReference type="NCBI Taxonomy" id="1645740"/>
    <lineage>
        <taxon>Bacteria</taxon>
        <taxon>Pseudomonadati</taxon>
        <taxon>Thermomicrobiota</taxon>
        <taxon>Thermomicrobia</taxon>
        <taxon>Thermomicrobiales</taxon>
        <taxon>environmental samples</taxon>
    </lineage>
</organism>
<feature type="non-terminal residue" evidence="2">
    <location>
        <position position="366"/>
    </location>
</feature>
<feature type="compositionally biased region" description="Low complexity" evidence="1">
    <location>
        <begin position="139"/>
        <end position="153"/>
    </location>
</feature>
<protein>
    <submittedName>
        <fullName evidence="2">Uncharacterized protein</fullName>
    </submittedName>
</protein>
<feature type="compositionally biased region" description="Low complexity" evidence="1">
    <location>
        <begin position="92"/>
        <end position="101"/>
    </location>
</feature>
<feature type="compositionally biased region" description="Low complexity" evidence="1">
    <location>
        <begin position="45"/>
        <end position="63"/>
    </location>
</feature>
<feature type="compositionally biased region" description="Basic residues" evidence="1">
    <location>
        <begin position="173"/>
        <end position="193"/>
    </location>
</feature>
<evidence type="ECO:0000313" key="2">
    <source>
        <dbReference type="EMBL" id="CAA9571971.1"/>
    </source>
</evidence>
<gene>
    <name evidence="2" type="ORF">AVDCRST_MAG49-3719</name>
</gene>
<reference evidence="2" key="1">
    <citation type="submission" date="2020-02" db="EMBL/GenBank/DDBJ databases">
        <authorList>
            <person name="Meier V. D."/>
        </authorList>
    </citation>
    <scope>NUCLEOTIDE SEQUENCE</scope>
    <source>
        <strain evidence="2">AVDCRST_MAG49</strain>
    </source>
</reference>
<feature type="compositionally biased region" description="Basic residues" evidence="1">
    <location>
        <begin position="206"/>
        <end position="219"/>
    </location>
</feature>
<sequence length="366" mass="40782">GTIRTAAATCGASGRLLHAPVGSPGPRNAGDGTDRARGGGERRPAPAGAAGRRAGGPERALCPGPGGAGRLRADGRLGLPPRRRRRRRPVRADLPARPLLPRLHRDRPRRLPGLDRPRRAPRRGRRLPRLPDRQPFPPGSRGLPRGRPGGCPRWARRPGRGPADPGRSDAGRRGRPLARRRAGGELRRRRGRRGAAGARRPDAGRPRRLWRLRGRRRPAWHSPPPPGGHLAPDVRPGHRRRGRRSGRRHRRADHLGRPRRDPGRSSRLCHRRQRRPRRAGARGGPQLRPVRRAQRRGRRPRLVRPLEAPRWPDGLRVRRRWGGGGRGGLCGRPRRHRRPARHGALGRRPPRRRDAGHRHAATAAGL</sequence>
<dbReference type="EMBL" id="CADCWG010000260">
    <property type="protein sequence ID" value="CAA9571971.1"/>
    <property type="molecule type" value="Genomic_DNA"/>
</dbReference>
<feature type="region of interest" description="Disordered" evidence="1">
    <location>
        <begin position="1"/>
        <end position="366"/>
    </location>
</feature>
<dbReference type="AlphaFoldDB" id="A0A6J4VAX5"/>
<evidence type="ECO:0000256" key="1">
    <source>
        <dbReference type="SAM" id="MobiDB-lite"/>
    </source>
</evidence>
<proteinExistence type="predicted"/>
<feature type="compositionally biased region" description="Basic and acidic residues" evidence="1">
    <location>
        <begin position="253"/>
        <end position="264"/>
    </location>
</feature>
<name>A0A6J4VAX5_9BACT</name>
<feature type="compositionally biased region" description="Basic residues" evidence="1">
    <location>
        <begin position="237"/>
        <end position="252"/>
    </location>
</feature>
<feature type="compositionally biased region" description="Basic residues" evidence="1">
    <location>
        <begin position="119"/>
        <end position="128"/>
    </location>
</feature>
<feature type="non-terminal residue" evidence="2">
    <location>
        <position position="1"/>
    </location>
</feature>
<feature type="compositionally biased region" description="Basic residues" evidence="1">
    <location>
        <begin position="332"/>
        <end position="360"/>
    </location>
</feature>
<feature type="compositionally biased region" description="Basic residues" evidence="1">
    <location>
        <begin position="267"/>
        <end position="280"/>
    </location>
</feature>
<accession>A0A6J4VAX5</accession>
<feature type="compositionally biased region" description="Basic residues" evidence="1">
    <location>
        <begin position="289"/>
        <end position="302"/>
    </location>
</feature>
<feature type="compositionally biased region" description="Basic and acidic residues" evidence="1">
    <location>
        <begin position="32"/>
        <end position="44"/>
    </location>
</feature>